<gene>
    <name evidence="7" type="ORF">CUN49_04470</name>
</gene>
<dbReference type="Pfam" id="PF13416">
    <property type="entry name" value="SBP_bac_8"/>
    <property type="match status" value="1"/>
</dbReference>
<evidence type="ECO:0000313" key="7">
    <source>
        <dbReference type="EMBL" id="PJF36621.1"/>
    </source>
</evidence>
<dbReference type="Proteomes" id="UP000229681">
    <property type="component" value="Unassembled WGS sequence"/>
</dbReference>
<protein>
    <recommendedName>
        <fullName evidence="9">Spermidine/putrescine ABC transporter substrate-binding protein</fullName>
    </recommendedName>
</protein>
<feature type="signal peptide" evidence="6">
    <location>
        <begin position="1"/>
        <end position="19"/>
    </location>
</feature>
<evidence type="ECO:0000256" key="2">
    <source>
        <dbReference type="ARBA" id="ARBA00022448"/>
    </source>
</evidence>
<evidence type="ECO:0008006" key="9">
    <source>
        <dbReference type="Google" id="ProtNLM"/>
    </source>
</evidence>
<dbReference type="GO" id="GO:0015846">
    <property type="term" value="P:polyamine transport"/>
    <property type="evidence" value="ECO:0007669"/>
    <property type="project" value="InterPro"/>
</dbReference>
<dbReference type="PIRSF" id="PIRSF019574">
    <property type="entry name" value="Periplasmic_polyamine_BP"/>
    <property type="match status" value="1"/>
</dbReference>
<feature type="chain" id="PRO_5014870225" description="Spermidine/putrescine ABC transporter substrate-binding protein" evidence="6">
    <location>
        <begin position="20"/>
        <end position="360"/>
    </location>
</feature>
<keyword evidence="3 6" id="KW-0732">Signal</keyword>
<evidence type="ECO:0000256" key="5">
    <source>
        <dbReference type="PIRSR" id="PIRSR019574-1"/>
    </source>
</evidence>
<dbReference type="SUPFAM" id="SSF53850">
    <property type="entry name" value="Periplasmic binding protein-like II"/>
    <property type="match status" value="1"/>
</dbReference>
<evidence type="ECO:0000313" key="8">
    <source>
        <dbReference type="Proteomes" id="UP000229681"/>
    </source>
</evidence>
<evidence type="ECO:0000256" key="3">
    <source>
        <dbReference type="ARBA" id="ARBA00022729"/>
    </source>
</evidence>
<feature type="binding site" evidence="5">
    <location>
        <begin position="174"/>
        <end position="177"/>
    </location>
    <ligand>
        <name>spermidine</name>
        <dbReference type="ChEBI" id="CHEBI:57834"/>
    </ligand>
</feature>
<evidence type="ECO:0000256" key="1">
    <source>
        <dbReference type="ARBA" id="ARBA00004418"/>
    </source>
</evidence>
<dbReference type="AlphaFoldDB" id="A0A2M8PGE6"/>
<dbReference type="PANTHER" id="PTHR30222">
    <property type="entry name" value="SPERMIDINE/PUTRESCINE-BINDING PERIPLASMIC PROTEIN"/>
    <property type="match status" value="1"/>
</dbReference>
<keyword evidence="2" id="KW-0813">Transport</keyword>
<comment type="subcellular location">
    <subcellularLocation>
        <location evidence="1">Periplasm</location>
    </subcellularLocation>
</comment>
<dbReference type="PRINTS" id="PR00909">
    <property type="entry name" value="SPERMDNBNDNG"/>
</dbReference>
<sequence>MAKRLVLLALIAALSSTFAPLGAPSQAQQLDNVLYVYNWGDYIDEELLVAYEQQYGVRIVYDNYATNEEMFAKLQAGAQYDVIFPSDYMVARMLALGLIAKITPENVPNRKFLDEQSVDSWYDPENYCVPYTWGASGIAYHVSLEEPPNSWAALFDPEQVAKYTALGGINVMDDQRELLGAALQYLGYSVNSTERAELEQARDTILRVASEYRYFNSADYQETLLPAREVILSHAWNGNAAKAALLTRSEAYPDGEWRFVIPKEGGLRFQESVCVTASSPRKATAEHFINFLLEPENAARISNAIGYLNPNVGARDLVDPLLKKFLPSKEELARLEWIRPLESDARRLWDEIWTEIRIGG</sequence>
<organism evidence="7 8">
    <name type="scientific">Candidatus Thermofonsia Clade 1 bacterium</name>
    <dbReference type="NCBI Taxonomy" id="2364210"/>
    <lineage>
        <taxon>Bacteria</taxon>
        <taxon>Bacillati</taxon>
        <taxon>Chloroflexota</taxon>
        <taxon>Candidatus Thermofontia</taxon>
        <taxon>Candidatus Thermofonsia Clade 1</taxon>
    </lineage>
</organism>
<accession>A0A2M8PGE6</accession>
<dbReference type="EMBL" id="PGTM01000041">
    <property type="protein sequence ID" value="PJF36621.1"/>
    <property type="molecule type" value="Genomic_DNA"/>
</dbReference>
<dbReference type="InterPro" id="IPR006059">
    <property type="entry name" value="SBP"/>
</dbReference>
<evidence type="ECO:0000256" key="6">
    <source>
        <dbReference type="SAM" id="SignalP"/>
    </source>
</evidence>
<dbReference type="CDD" id="cd13590">
    <property type="entry name" value="PBP2_PotD_PotF_like"/>
    <property type="match status" value="1"/>
</dbReference>
<dbReference type="GO" id="GO:0019808">
    <property type="term" value="F:polyamine binding"/>
    <property type="evidence" value="ECO:0007669"/>
    <property type="project" value="InterPro"/>
</dbReference>
<keyword evidence="4" id="KW-0574">Periplasm</keyword>
<dbReference type="GO" id="GO:0042597">
    <property type="term" value="C:periplasmic space"/>
    <property type="evidence" value="ECO:0007669"/>
    <property type="project" value="UniProtKB-SubCell"/>
</dbReference>
<evidence type="ECO:0000256" key="4">
    <source>
        <dbReference type="ARBA" id="ARBA00022764"/>
    </source>
</evidence>
<dbReference type="PANTHER" id="PTHR30222:SF17">
    <property type="entry name" value="SPERMIDINE_PUTRESCINE-BINDING PERIPLASMIC PROTEIN"/>
    <property type="match status" value="1"/>
</dbReference>
<name>A0A2M8PGE6_9CHLR</name>
<dbReference type="InterPro" id="IPR001188">
    <property type="entry name" value="Sperm_putr-bd"/>
</dbReference>
<comment type="caution">
    <text evidence="7">The sequence shown here is derived from an EMBL/GenBank/DDBJ whole genome shotgun (WGS) entry which is preliminary data.</text>
</comment>
<feature type="binding site" evidence="5">
    <location>
        <position position="88"/>
    </location>
    <ligand>
        <name>spermidine</name>
        <dbReference type="ChEBI" id="CHEBI:57834"/>
    </ligand>
</feature>
<dbReference type="Gene3D" id="3.40.190.10">
    <property type="entry name" value="Periplasmic binding protein-like II"/>
    <property type="match status" value="2"/>
</dbReference>
<proteinExistence type="predicted"/>
<reference evidence="7 8" key="1">
    <citation type="submission" date="2017-11" db="EMBL/GenBank/DDBJ databases">
        <title>Evolution of Phototrophy in the Chloroflexi Phylum Driven by Horizontal Gene Transfer.</title>
        <authorList>
            <person name="Ward L.M."/>
            <person name="Hemp J."/>
            <person name="Shih P.M."/>
            <person name="Mcglynn S.E."/>
            <person name="Fischer W."/>
        </authorList>
    </citation>
    <scope>NUCLEOTIDE SEQUENCE [LARGE SCALE GENOMIC DNA]</scope>
    <source>
        <strain evidence="7">JP3_13</strain>
    </source>
</reference>